<dbReference type="InterPro" id="IPR001478">
    <property type="entry name" value="PDZ"/>
</dbReference>
<keyword evidence="2" id="KW-0472">Membrane</keyword>
<reference evidence="4 5" key="1">
    <citation type="submission" date="2024-10" db="EMBL/GenBank/DDBJ databases">
        <title>Updated reference genomes for cyclostephanoid diatoms.</title>
        <authorList>
            <person name="Roberts W.R."/>
            <person name="Alverson A.J."/>
        </authorList>
    </citation>
    <scope>NUCLEOTIDE SEQUENCE [LARGE SCALE GENOMIC DNA]</scope>
    <source>
        <strain evidence="4 5">AJA010-31</strain>
    </source>
</reference>
<evidence type="ECO:0000256" key="1">
    <source>
        <dbReference type="SAM" id="MobiDB-lite"/>
    </source>
</evidence>
<accession>A0ABD3NV44</accession>
<dbReference type="PANTHER" id="PTHR38909:SF1">
    <property type="entry name" value="G PROTEIN GAMMA DOMAIN-CONTAINING PROTEIN"/>
    <property type="match status" value="1"/>
</dbReference>
<dbReference type="EMBL" id="JALLPJ020000948">
    <property type="protein sequence ID" value="KAL3779212.1"/>
    <property type="molecule type" value="Genomic_DNA"/>
</dbReference>
<dbReference type="PANTHER" id="PTHR38909">
    <property type="entry name" value="G PROTEIN GAMMA DOMAIN-CONTAINING PROTEIN"/>
    <property type="match status" value="1"/>
</dbReference>
<dbReference type="Gene3D" id="2.30.42.10">
    <property type="match status" value="2"/>
</dbReference>
<feature type="compositionally biased region" description="Basic and acidic residues" evidence="1">
    <location>
        <begin position="202"/>
        <end position="214"/>
    </location>
</feature>
<organism evidence="4 5">
    <name type="scientific">Cyclotella atomus</name>
    <dbReference type="NCBI Taxonomy" id="382360"/>
    <lineage>
        <taxon>Eukaryota</taxon>
        <taxon>Sar</taxon>
        <taxon>Stramenopiles</taxon>
        <taxon>Ochrophyta</taxon>
        <taxon>Bacillariophyta</taxon>
        <taxon>Coscinodiscophyceae</taxon>
        <taxon>Thalassiosirophycidae</taxon>
        <taxon>Stephanodiscales</taxon>
        <taxon>Stephanodiscaceae</taxon>
        <taxon>Cyclotella</taxon>
    </lineage>
</organism>
<evidence type="ECO:0000259" key="3">
    <source>
        <dbReference type="PROSITE" id="PS50106"/>
    </source>
</evidence>
<gene>
    <name evidence="4" type="ORF">ACHAWO_012856</name>
</gene>
<name>A0ABD3NV44_9STRA</name>
<keyword evidence="2" id="KW-1133">Transmembrane helix</keyword>
<evidence type="ECO:0000313" key="4">
    <source>
        <dbReference type="EMBL" id="KAL3779212.1"/>
    </source>
</evidence>
<feature type="compositionally biased region" description="Polar residues" evidence="1">
    <location>
        <begin position="423"/>
        <end position="442"/>
    </location>
</feature>
<feature type="compositionally biased region" description="Basic residues" evidence="1">
    <location>
        <begin position="220"/>
        <end position="238"/>
    </location>
</feature>
<feature type="transmembrane region" description="Helical" evidence="2">
    <location>
        <begin position="534"/>
        <end position="559"/>
    </location>
</feature>
<feature type="domain" description="PDZ" evidence="3">
    <location>
        <begin position="111"/>
        <end position="178"/>
    </location>
</feature>
<dbReference type="PROSITE" id="PS50106">
    <property type="entry name" value="PDZ"/>
    <property type="match status" value="1"/>
</dbReference>
<dbReference type="Pfam" id="PF00595">
    <property type="entry name" value="PDZ"/>
    <property type="match status" value="1"/>
</dbReference>
<keyword evidence="5" id="KW-1185">Reference proteome</keyword>
<feature type="region of interest" description="Disordered" evidence="1">
    <location>
        <begin position="202"/>
        <end position="239"/>
    </location>
</feature>
<protein>
    <recommendedName>
        <fullName evidence="3">PDZ domain-containing protein</fullName>
    </recommendedName>
</protein>
<dbReference type="SUPFAM" id="SSF50156">
    <property type="entry name" value="PDZ domain-like"/>
    <property type="match status" value="2"/>
</dbReference>
<feature type="compositionally biased region" description="Basic and acidic residues" evidence="1">
    <location>
        <begin position="396"/>
        <end position="422"/>
    </location>
</feature>
<comment type="caution">
    <text evidence="4">The sequence shown here is derived from an EMBL/GenBank/DDBJ whole genome shotgun (WGS) entry which is preliminary data.</text>
</comment>
<evidence type="ECO:0000256" key="2">
    <source>
        <dbReference type="SAM" id="Phobius"/>
    </source>
</evidence>
<dbReference type="CDD" id="cd00136">
    <property type="entry name" value="PDZ_canonical"/>
    <property type="match status" value="1"/>
</dbReference>
<evidence type="ECO:0000313" key="5">
    <source>
        <dbReference type="Proteomes" id="UP001530400"/>
    </source>
</evidence>
<feature type="region of interest" description="Disordered" evidence="1">
    <location>
        <begin position="372"/>
        <end position="481"/>
    </location>
</feature>
<dbReference type="Proteomes" id="UP001530400">
    <property type="component" value="Unassembled WGS sequence"/>
</dbReference>
<dbReference type="SMART" id="SM00228">
    <property type="entry name" value="PDZ"/>
    <property type="match status" value="2"/>
</dbReference>
<keyword evidence="2" id="KW-0812">Transmembrane</keyword>
<proteinExistence type="predicted"/>
<sequence>MHLQQQNQATMKKINVTVPPGKLGIHLDDYESEVSNTIVSSISSRSPVFGRVFEGDYLTGINDVDVHEMDSSEISHILQLYAEEEKKLTIVSPHTNDGLRGWTESRVCIPSGKIGIHLKDSESDVSSTIISSVNPNSPLAGKVCEGDCIAYVNGVDVREMDTSSILDLFQQFSQDIKVLNILHKESNNIKTLTLETEALSLESDHTETPEELHSAEVPVKHRQRHHHKKKEHHTRKRMAPPGEKVTIEILKNTTVDVTPTTTYERSKHPHASRRAARDISPDDAPVPLNTTFDDSLKKKVGSHPTTLEESHDTPLPADVYDQSTSKSLYSKQVHPFDIERLEECSSIRAPVPVGFVFDDPSNSTSIKSKLYEASATPPKSKAPLLTDIPSQSQPSCHDDTKAQELSKFHELESPLLVDDNRPSDSGSNDGLATAPMPSSSYLSRDHHDQYSSDAQSRVVEQRQRSHSSSSNSSGSSRDIEEGQHYEIVADAVAVEEPDIYDAEPITHSIVINQVYPHSEEEPTRKGQGPWESKYCFPVMILVAILIGALMIILGIVLGLKKSSRNTVVTPITNLTESTSLGISSFSIDDHSQVSNVFYNQTSNHYIIEYSNGTAQESAAVYLYIDDDDSLLASLFFNQTTQHFFVQYKNDTLEDVGPIPPDLNDFVVIKTTSSATPFVEKVETTIAPNNLFEPELSTAHTTTAISEPVTTASTDLVITTTEAISAVIQTVGSSSSEHVTIPPATTTMTINAVAPVQVSGNDKCIDAHSVQELPVYRAGTTQTATPDFTSTLEPTCGTSLDSKGVWYSFVSNKRRIIRLEYELKVQEVGESVLSVYTGACGSDTLVCMANALGEQQWGANNALASYEFLSKAGETYRFLLSGATSEAAGQYAFRVTEYEIPENDACEAATVITTYPKIYNGTLLGATPDFSDSNVEVQACPGIDWETRGLWYSLTGKGTNIRLEYYLYTQEMGNSELSVYTGACGNDLCHGNVEGEAHWGDVNSAAIYEFYAEDNEVYWILLSGQTFDTAGLFEFKVSEYDVPGNDDCVNAKDITVSPETPFVVKGASTLGATPDFTEFDLNTCDVTFYTRGLWYKVLGKGAVIRFEYQLYSQETGKSILALFTGVCGTSLSCYEKREGETHWGSINSVVAFDLVADAGQTYFIWLTGENFETAASFDFAVTEYLVPENDNCADAMDITAATIYKGTSSGSTYDFDAFNQDAECGAVEGVAGNWYIFTGNGKLTSLTFTPEYDDAQLSLFSGESCDSLVCEKYEVPGYAGEYSYDFVPASGKQYRMFVSGTYFDASGDYSLSMKQFIRPANDMCANAEKMTSFPHEVTDGNLMGATQDFLTDSFQCGDVEYSGVWYSFVGTGKPFTLELNTAASNPDLWDSDFWTEIAVFQGPCGSFICIVQDEKQGANAAVNVTVPFTTVGAQYKVLVAAWKFLSYDVLFQFTATEES</sequence>
<feature type="compositionally biased region" description="Low complexity" evidence="1">
    <location>
        <begin position="466"/>
        <end position="476"/>
    </location>
</feature>
<feature type="region of interest" description="Disordered" evidence="1">
    <location>
        <begin position="261"/>
        <end position="320"/>
    </location>
</feature>
<dbReference type="InterPro" id="IPR036034">
    <property type="entry name" value="PDZ_sf"/>
</dbReference>